<organism evidence="2 3">
    <name type="scientific">Fonsecaea erecta</name>
    <dbReference type="NCBI Taxonomy" id="1367422"/>
    <lineage>
        <taxon>Eukaryota</taxon>
        <taxon>Fungi</taxon>
        <taxon>Dikarya</taxon>
        <taxon>Ascomycota</taxon>
        <taxon>Pezizomycotina</taxon>
        <taxon>Eurotiomycetes</taxon>
        <taxon>Chaetothyriomycetidae</taxon>
        <taxon>Chaetothyriales</taxon>
        <taxon>Herpotrichiellaceae</taxon>
        <taxon>Fonsecaea</taxon>
    </lineage>
</organism>
<evidence type="ECO:0000313" key="2">
    <source>
        <dbReference type="EMBL" id="OAP61246.1"/>
    </source>
</evidence>
<reference evidence="2 3" key="1">
    <citation type="submission" date="2016-04" db="EMBL/GenBank/DDBJ databases">
        <title>Draft genome of Fonsecaea erecta CBS 125763.</title>
        <authorList>
            <person name="Weiss V.A."/>
            <person name="Vicente V.A."/>
            <person name="Raittz R.T."/>
            <person name="Moreno L.F."/>
            <person name="De Souza E.M."/>
            <person name="Pedrosa F.O."/>
            <person name="Steffens M.B."/>
            <person name="Faoro H."/>
            <person name="Tadra-Sfeir M.Z."/>
            <person name="Najafzadeh M.J."/>
            <person name="Felipe M.S."/>
            <person name="Teixeira M."/>
            <person name="Sun J."/>
            <person name="Xi L."/>
            <person name="Gomes R."/>
            <person name="De Azevedo C.M."/>
            <person name="Salgado C.G."/>
            <person name="Da Silva M.B."/>
            <person name="Nascimento M.F."/>
            <person name="Queiroz-Telles F."/>
            <person name="Attili D.S."/>
            <person name="Gorbushina A."/>
        </authorList>
    </citation>
    <scope>NUCLEOTIDE SEQUENCE [LARGE SCALE GENOMIC DNA]</scope>
    <source>
        <strain evidence="2 3">CBS 125763</strain>
    </source>
</reference>
<keyword evidence="3" id="KW-1185">Reference proteome</keyword>
<accession>A0A178ZPE0</accession>
<dbReference type="RefSeq" id="XP_018694613.1">
    <property type="nucleotide sequence ID" value="XM_018834963.1"/>
</dbReference>
<proteinExistence type="predicted"/>
<comment type="caution">
    <text evidence="2">The sequence shown here is derived from an EMBL/GenBank/DDBJ whole genome shotgun (WGS) entry which is preliminary data.</text>
</comment>
<gene>
    <name evidence="2" type="ORF">AYL99_03447</name>
</gene>
<dbReference type="OrthoDB" id="4151620at2759"/>
<dbReference type="EMBL" id="LVYI01000003">
    <property type="protein sequence ID" value="OAP61246.1"/>
    <property type="molecule type" value="Genomic_DNA"/>
</dbReference>
<sequence>MAPINREERRRIPLTAFALVTVPDDPMLSVYLREMEAIDISMEQRMCGATLEARSSSCAMANGPSPPRHVDNPSMNKDNLTGKVQASGIELELDKFMASLTATVSPDAVIKTIASTKGMHIHRRSETDHRKI</sequence>
<name>A0A178ZPE0_9EURO</name>
<protein>
    <submittedName>
        <fullName evidence="2">Uncharacterized protein</fullName>
    </submittedName>
</protein>
<evidence type="ECO:0000256" key="1">
    <source>
        <dbReference type="SAM" id="MobiDB-lite"/>
    </source>
</evidence>
<feature type="region of interest" description="Disordered" evidence="1">
    <location>
        <begin position="57"/>
        <end position="79"/>
    </location>
</feature>
<dbReference type="Proteomes" id="UP000078343">
    <property type="component" value="Unassembled WGS sequence"/>
</dbReference>
<evidence type="ECO:0000313" key="3">
    <source>
        <dbReference type="Proteomes" id="UP000078343"/>
    </source>
</evidence>
<dbReference type="GeneID" id="30007617"/>
<dbReference type="AlphaFoldDB" id="A0A178ZPE0"/>